<dbReference type="STRING" id="1797593.A3A65_03585"/>
<evidence type="ECO:0000256" key="5">
    <source>
        <dbReference type="ARBA" id="ARBA00022741"/>
    </source>
</evidence>
<proteinExistence type="inferred from homology"/>
<sequence length="760" mass="84869">MQPILSLAKRQREPHRQENSTLAVKKRSGILEPFDLAKIEASVTAAGIDTGEFGKKEADKILEGLQGHLKNGFAKRRTVSVEEIRNIVEPAIAQAGYFATAKYYILYGSKKARGGEAFQIHEPPMPAYSLEVAKKRYLKTDMDGRVIETPGSMLWRVARHMAKAEIQWEDEREVERVARLFFERMVDFRFVCSGKAMFEAGNTGGTGQLSACFVLGLEDNIASIFKTLGEAALIHKNNGGTGFNFSVIRPRGDKVKNVPGAASGPVDFLQAYSAALSKILQGAKRRGGNMAILNADHSDIHEFVRVKEEDGNITNFNISVGASDQFMEAIEKNKNWRLLNPRTGETISTVKAREFFDEIVSYAHRTGDPGMIFLTRMEQDNPTPTLGKLDATNPCGEQPLLPYESCNLSSIVLSKHLRRKAGRNGPFDWEVDWDNLRETVRLAIRFLDNMIESNTYIHPEIERIVRNGNRKIGLGVMGFAHLLYKLGVPYSSREAVRMADHLGKFIKKEAEAASMELARVRGVFPNFDISTYAGTSERYRNATMLTIAPTGTISLFADCSSGIEPVFSLVTERRTFFEDGDKKKPTRTLRIVDPVFEEILDGERKQGTIKGLTKREVLAHLSKKGSLRGLPGIPKRMQDVFVTTHEIDWPWHVKIQAAWQKYCDNSVSKTINFSHSAKVKDVRDAYLLAWRLGCKGITIYRDGSKKHQVLNTTNAFAKKKTAHGKRSSEFESACPECGSTMTFAEGCATCPQCAYSHCTV</sequence>
<dbReference type="AlphaFoldDB" id="A0A1G1W0F7"/>
<dbReference type="Pfam" id="PF02867">
    <property type="entry name" value="Ribonuc_red_lgC"/>
    <property type="match status" value="1"/>
</dbReference>
<dbReference type="SUPFAM" id="SSF51998">
    <property type="entry name" value="PFL-like glycyl radical enzymes"/>
    <property type="match status" value="1"/>
</dbReference>
<dbReference type="GO" id="GO:0031419">
    <property type="term" value="F:cobalamin binding"/>
    <property type="evidence" value="ECO:0007669"/>
    <property type="project" value="UniProtKB-KW"/>
</dbReference>
<dbReference type="InterPro" id="IPR013344">
    <property type="entry name" value="RNR_NrdJ/NrdZ"/>
</dbReference>
<dbReference type="GO" id="GO:0005524">
    <property type="term" value="F:ATP binding"/>
    <property type="evidence" value="ECO:0007669"/>
    <property type="project" value="UniProtKB-UniRule"/>
</dbReference>
<evidence type="ECO:0000256" key="9">
    <source>
        <dbReference type="ARBA" id="ARBA00023157"/>
    </source>
</evidence>
<evidence type="ECO:0000256" key="12">
    <source>
        <dbReference type="PROSITE-ProRule" id="PRU00492"/>
    </source>
</evidence>
<dbReference type="EC" id="1.17.4.1" evidence="13"/>
<dbReference type="InterPro" id="IPR005144">
    <property type="entry name" value="ATP-cone_dom"/>
</dbReference>
<evidence type="ECO:0000256" key="14">
    <source>
        <dbReference type="SAM" id="MobiDB-lite"/>
    </source>
</evidence>
<evidence type="ECO:0000256" key="10">
    <source>
        <dbReference type="ARBA" id="ARBA00023285"/>
    </source>
</evidence>
<evidence type="ECO:0000256" key="6">
    <source>
        <dbReference type="ARBA" id="ARBA00022840"/>
    </source>
</evidence>
<dbReference type="PANTHER" id="PTHR43371">
    <property type="entry name" value="VITAMIN B12-DEPENDENT RIBONUCLEOTIDE REDUCTASE"/>
    <property type="match status" value="1"/>
</dbReference>
<keyword evidence="7 13" id="KW-0560">Oxidoreductase</keyword>
<feature type="domain" description="ATP-cone" evidence="15">
    <location>
        <begin position="22"/>
        <end position="115"/>
    </location>
</feature>
<dbReference type="InterPro" id="IPR008926">
    <property type="entry name" value="RNR_R1-su_N"/>
</dbReference>
<keyword evidence="3 13" id="KW-0846">Cobalamin</keyword>
<evidence type="ECO:0000313" key="17">
    <source>
        <dbReference type="Proteomes" id="UP000176723"/>
    </source>
</evidence>
<evidence type="ECO:0000256" key="11">
    <source>
        <dbReference type="ARBA" id="ARBA00047754"/>
    </source>
</evidence>
<dbReference type="InterPro" id="IPR000788">
    <property type="entry name" value="RNR_lg_C"/>
</dbReference>
<comment type="function">
    <text evidence="13">Catalyzes the reduction of ribonucleotides to deoxyribonucleotides. May function to provide a pool of deoxyribonucleotide precursors for DNA repair during oxygen limitation and/or for immediate growth after restoration of oxygen.</text>
</comment>
<dbReference type="NCBIfam" id="TIGR02504">
    <property type="entry name" value="NrdJ_Z"/>
    <property type="match status" value="1"/>
</dbReference>
<comment type="caution">
    <text evidence="16">The sequence shown here is derived from an EMBL/GenBank/DDBJ whole genome shotgun (WGS) entry which is preliminary data.</text>
</comment>
<dbReference type="GO" id="GO:0004748">
    <property type="term" value="F:ribonucleoside-diphosphate reductase activity, thioredoxin disulfide as acceptor"/>
    <property type="evidence" value="ECO:0007669"/>
    <property type="project" value="UniProtKB-EC"/>
</dbReference>
<keyword evidence="4 13" id="KW-0237">DNA synthesis</keyword>
<dbReference type="PANTHER" id="PTHR43371:SF1">
    <property type="entry name" value="RIBONUCLEOSIDE-DIPHOSPHATE REDUCTASE"/>
    <property type="match status" value="1"/>
</dbReference>
<dbReference type="GO" id="GO:0009263">
    <property type="term" value="P:deoxyribonucleotide biosynthetic process"/>
    <property type="evidence" value="ECO:0007669"/>
    <property type="project" value="UniProtKB-KW"/>
</dbReference>
<dbReference type="Proteomes" id="UP000176723">
    <property type="component" value="Unassembled WGS sequence"/>
</dbReference>
<dbReference type="Pfam" id="PF00317">
    <property type="entry name" value="Ribonuc_red_lgN"/>
    <property type="match status" value="1"/>
</dbReference>
<organism evidence="16 17">
    <name type="scientific">Candidatus Chisholmbacteria bacterium RIFCSPLOWO2_01_FULL_49_14</name>
    <dbReference type="NCBI Taxonomy" id="1797593"/>
    <lineage>
        <taxon>Bacteria</taxon>
        <taxon>Candidatus Chisholmiibacteriota</taxon>
    </lineage>
</organism>
<gene>
    <name evidence="16" type="ORF">A3A65_03585</name>
</gene>
<dbReference type="GO" id="GO:0071897">
    <property type="term" value="P:DNA biosynthetic process"/>
    <property type="evidence" value="ECO:0007669"/>
    <property type="project" value="UniProtKB-KW"/>
</dbReference>
<evidence type="ECO:0000256" key="1">
    <source>
        <dbReference type="ARBA" id="ARBA00001922"/>
    </source>
</evidence>
<reference evidence="16 17" key="1">
    <citation type="journal article" date="2016" name="Nat. Commun.">
        <title>Thousands of microbial genomes shed light on interconnected biogeochemical processes in an aquifer system.</title>
        <authorList>
            <person name="Anantharaman K."/>
            <person name="Brown C.T."/>
            <person name="Hug L.A."/>
            <person name="Sharon I."/>
            <person name="Castelle C.J."/>
            <person name="Probst A.J."/>
            <person name="Thomas B.C."/>
            <person name="Singh A."/>
            <person name="Wilkins M.J."/>
            <person name="Karaoz U."/>
            <person name="Brodie E.L."/>
            <person name="Williams K.H."/>
            <person name="Hubbard S.S."/>
            <person name="Banfield J.F."/>
        </authorList>
    </citation>
    <scope>NUCLEOTIDE SEQUENCE [LARGE SCALE GENOMIC DNA]</scope>
</reference>
<keyword evidence="8" id="KW-0215">Deoxyribonucleotide synthesis</keyword>
<keyword evidence="10 13" id="KW-0170">Cobalt</keyword>
<name>A0A1G1W0F7_9BACT</name>
<evidence type="ECO:0000256" key="2">
    <source>
        <dbReference type="ARBA" id="ARBA00007405"/>
    </source>
</evidence>
<dbReference type="PROSITE" id="PS51161">
    <property type="entry name" value="ATP_CONE"/>
    <property type="match status" value="1"/>
</dbReference>
<accession>A0A1G1W0F7</accession>
<evidence type="ECO:0000256" key="4">
    <source>
        <dbReference type="ARBA" id="ARBA00022634"/>
    </source>
</evidence>
<comment type="cofactor">
    <cofactor evidence="1 13">
        <name>adenosylcob(III)alamin</name>
        <dbReference type="ChEBI" id="CHEBI:18408"/>
    </cofactor>
</comment>
<evidence type="ECO:0000259" key="15">
    <source>
        <dbReference type="PROSITE" id="PS51161"/>
    </source>
</evidence>
<protein>
    <recommendedName>
        <fullName evidence="13">Vitamin B12-dependent ribonucleotide reductase</fullName>
        <ecNumber evidence="13">1.17.4.1</ecNumber>
    </recommendedName>
</protein>
<evidence type="ECO:0000256" key="3">
    <source>
        <dbReference type="ARBA" id="ARBA00022628"/>
    </source>
</evidence>
<dbReference type="PRINTS" id="PR01183">
    <property type="entry name" value="RIBORDTASEM1"/>
</dbReference>
<dbReference type="CDD" id="cd02888">
    <property type="entry name" value="RNR_II_dimer"/>
    <property type="match status" value="1"/>
</dbReference>
<evidence type="ECO:0000256" key="7">
    <source>
        <dbReference type="ARBA" id="ARBA00023002"/>
    </source>
</evidence>
<dbReference type="Gene3D" id="3.20.70.20">
    <property type="match status" value="1"/>
</dbReference>
<evidence type="ECO:0000313" key="16">
    <source>
        <dbReference type="EMBL" id="OGY21139.1"/>
    </source>
</evidence>
<keyword evidence="6 12" id="KW-0067">ATP-binding</keyword>
<evidence type="ECO:0000256" key="13">
    <source>
        <dbReference type="RuleBase" id="RU364064"/>
    </source>
</evidence>
<keyword evidence="5 12" id="KW-0547">Nucleotide-binding</keyword>
<comment type="similarity">
    <text evidence="2 13">Belongs to the ribonucleoside diphosphate reductase class-2 family.</text>
</comment>
<evidence type="ECO:0000256" key="8">
    <source>
        <dbReference type="ARBA" id="ARBA00023116"/>
    </source>
</evidence>
<dbReference type="Pfam" id="PF03477">
    <property type="entry name" value="ATP-cone"/>
    <property type="match status" value="1"/>
</dbReference>
<dbReference type="InterPro" id="IPR050862">
    <property type="entry name" value="RdRp_reductase_class-2"/>
</dbReference>
<dbReference type="UniPathway" id="UPA00326"/>
<dbReference type="SUPFAM" id="SSF48168">
    <property type="entry name" value="R1 subunit of ribonucleotide reductase, N-terminal domain"/>
    <property type="match status" value="1"/>
</dbReference>
<comment type="catalytic activity">
    <reaction evidence="11 13">
        <text>a 2'-deoxyribonucleoside 5'-diphosphate + [thioredoxin]-disulfide + H2O = a ribonucleoside 5'-diphosphate + [thioredoxin]-dithiol</text>
        <dbReference type="Rhea" id="RHEA:23252"/>
        <dbReference type="Rhea" id="RHEA-COMP:10698"/>
        <dbReference type="Rhea" id="RHEA-COMP:10700"/>
        <dbReference type="ChEBI" id="CHEBI:15377"/>
        <dbReference type="ChEBI" id="CHEBI:29950"/>
        <dbReference type="ChEBI" id="CHEBI:50058"/>
        <dbReference type="ChEBI" id="CHEBI:57930"/>
        <dbReference type="ChEBI" id="CHEBI:73316"/>
        <dbReference type="EC" id="1.17.4.1"/>
    </reaction>
</comment>
<keyword evidence="9" id="KW-1015">Disulfide bond</keyword>
<dbReference type="EMBL" id="MHCL01000016">
    <property type="protein sequence ID" value="OGY21139.1"/>
    <property type="molecule type" value="Genomic_DNA"/>
</dbReference>
<dbReference type="InterPro" id="IPR013509">
    <property type="entry name" value="RNR_lsu_N"/>
</dbReference>
<feature type="region of interest" description="Disordered" evidence="14">
    <location>
        <begin position="1"/>
        <end position="21"/>
    </location>
</feature>